<accession>A0A382DKL4</accession>
<dbReference type="EMBL" id="UINC01039538">
    <property type="protein sequence ID" value="SVB38163.1"/>
    <property type="molecule type" value="Genomic_DNA"/>
</dbReference>
<proteinExistence type="predicted"/>
<dbReference type="InterPro" id="IPR002656">
    <property type="entry name" value="Acyl_transf_3_dom"/>
</dbReference>
<reference evidence="3" key="1">
    <citation type="submission" date="2018-05" db="EMBL/GenBank/DDBJ databases">
        <authorList>
            <person name="Lanie J.A."/>
            <person name="Ng W.-L."/>
            <person name="Kazmierczak K.M."/>
            <person name="Andrzejewski T.M."/>
            <person name="Davidsen T.M."/>
            <person name="Wayne K.J."/>
            <person name="Tettelin H."/>
            <person name="Glass J.I."/>
            <person name="Rusch D."/>
            <person name="Podicherti R."/>
            <person name="Tsui H.-C.T."/>
            <person name="Winkler M.E."/>
        </authorList>
    </citation>
    <scope>NUCLEOTIDE SEQUENCE</scope>
</reference>
<name>A0A382DKL4_9ZZZZ</name>
<dbReference type="AlphaFoldDB" id="A0A382DKL4"/>
<feature type="transmembrane region" description="Helical" evidence="1">
    <location>
        <begin position="169"/>
        <end position="188"/>
    </location>
</feature>
<dbReference type="PANTHER" id="PTHR36927">
    <property type="entry name" value="BLR4337 PROTEIN"/>
    <property type="match status" value="1"/>
</dbReference>
<feature type="transmembrane region" description="Helical" evidence="1">
    <location>
        <begin position="91"/>
        <end position="109"/>
    </location>
</feature>
<protein>
    <recommendedName>
        <fullName evidence="2">Acyltransferase 3 domain-containing protein</fullName>
    </recommendedName>
</protein>
<keyword evidence="1" id="KW-0472">Membrane</keyword>
<gene>
    <name evidence="3" type="ORF">METZ01_LOCUS191017</name>
</gene>
<evidence type="ECO:0000313" key="3">
    <source>
        <dbReference type="EMBL" id="SVB38163.1"/>
    </source>
</evidence>
<dbReference type="PANTHER" id="PTHR36927:SF1">
    <property type="entry name" value="MDO-LIKE PROTEIN"/>
    <property type="match status" value="1"/>
</dbReference>
<dbReference type="GO" id="GO:0016747">
    <property type="term" value="F:acyltransferase activity, transferring groups other than amino-acyl groups"/>
    <property type="evidence" value="ECO:0007669"/>
    <property type="project" value="InterPro"/>
</dbReference>
<sequence>MLILRAGDEAKPIWPVNIPDLMYAALFFFYGFGLWKKQDLITLITHSGSLVLLWIFSAIAYLGHLILSGISDSLKAAGNTGQFEFFNLLNNLFYGFSAALLSIALLGTFEAIMTGSNSRWQRWLADSSYWIYIMHLPVVAFFTFWLAHADRSGFLLTHTGLNWTAESKFLVSCSLTITLGLLSYRYFVRYTPIGTLLNGKREKHNDS</sequence>
<evidence type="ECO:0000256" key="1">
    <source>
        <dbReference type="SAM" id="Phobius"/>
    </source>
</evidence>
<feature type="transmembrane region" description="Helical" evidence="1">
    <location>
        <begin position="129"/>
        <end position="149"/>
    </location>
</feature>
<dbReference type="InterPro" id="IPR050623">
    <property type="entry name" value="Glucan_succinyl_AcylTrfase"/>
</dbReference>
<keyword evidence="1" id="KW-1133">Transmembrane helix</keyword>
<organism evidence="3">
    <name type="scientific">marine metagenome</name>
    <dbReference type="NCBI Taxonomy" id="408172"/>
    <lineage>
        <taxon>unclassified sequences</taxon>
        <taxon>metagenomes</taxon>
        <taxon>ecological metagenomes</taxon>
    </lineage>
</organism>
<dbReference type="Pfam" id="PF01757">
    <property type="entry name" value="Acyl_transf_3"/>
    <property type="match status" value="1"/>
</dbReference>
<feature type="domain" description="Acyltransferase 3" evidence="2">
    <location>
        <begin position="19"/>
        <end position="183"/>
    </location>
</feature>
<feature type="transmembrane region" description="Helical" evidence="1">
    <location>
        <begin position="12"/>
        <end position="35"/>
    </location>
</feature>
<feature type="transmembrane region" description="Helical" evidence="1">
    <location>
        <begin position="47"/>
        <end position="71"/>
    </location>
</feature>
<evidence type="ECO:0000259" key="2">
    <source>
        <dbReference type="Pfam" id="PF01757"/>
    </source>
</evidence>
<keyword evidence="1" id="KW-0812">Transmembrane</keyword>